<keyword evidence="2" id="KW-0472">Membrane</keyword>
<sequence>MNYLLFLILFCSAFLLIMGINYEILLQNFKEQMYFVFLSSIILLTFGIFIFRNKEKKQNKNTLQKIFNILDLFSIHKEEQNLNQNLHKLEESCDILLKKHQKLLNEKQIYTLSLEEILYNLENLANAIYYIDHQHSQTLIDTIIKTIKEQKEQIKFTLGKTSNYQKPLSSLDKLPYYNANAVIINDDELENFLLQNLLSQFGIKSMSFHNFTPEASTYHLTFIKDYLYKKEYYELKNVILFGKDSREKTNNYLSLPIHKENLKPILEQLLKDGDFTPQVNECISNVLIFKQNKFENELFFNIIDKCYAKNQVINSLSGLKHALEKTMFRLIMLDFEVIKYDLESVKFLLNHYKKQYPQAHTIIFIKHKDRELLKDCDFISEILDEDINKNDLISLLKKYINQYKS</sequence>
<feature type="coiled-coil region" evidence="1">
    <location>
        <begin position="79"/>
        <end position="106"/>
    </location>
</feature>
<proteinExistence type="predicted"/>
<feature type="transmembrane region" description="Helical" evidence="2">
    <location>
        <begin position="35"/>
        <end position="51"/>
    </location>
</feature>
<dbReference type="EMBL" id="CP155620">
    <property type="protein sequence ID" value="XBJ29902.1"/>
    <property type="molecule type" value="Genomic_DNA"/>
</dbReference>
<dbReference type="RefSeq" id="WP_134239222.1">
    <property type="nucleotide sequence ID" value="NZ_CP155620.1"/>
</dbReference>
<keyword evidence="2" id="KW-1133">Transmembrane helix</keyword>
<evidence type="ECO:0000313" key="3">
    <source>
        <dbReference type="EMBL" id="XBJ29902.1"/>
    </source>
</evidence>
<evidence type="ECO:0000256" key="1">
    <source>
        <dbReference type="SAM" id="Coils"/>
    </source>
</evidence>
<accession>A0AAU7E9K0</accession>
<gene>
    <name evidence="3" type="ORF">AAH949_03465</name>
</gene>
<name>A0AAU7E9K0_9BACT</name>
<organism evidence="3">
    <name type="scientific">Campylobacter sp. CCS1377</name>
    <dbReference type="NCBI Taxonomy" id="3158229"/>
    <lineage>
        <taxon>Bacteria</taxon>
        <taxon>Pseudomonadati</taxon>
        <taxon>Campylobacterota</taxon>
        <taxon>Epsilonproteobacteria</taxon>
        <taxon>Campylobacterales</taxon>
        <taxon>Campylobacteraceae</taxon>
        <taxon>Campylobacter</taxon>
    </lineage>
</organism>
<evidence type="ECO:0000256" key="2">
    <source>
        <dbReference type="SAM" id="Phobius"/>
    </source>
</evidence>
<keyword evidence="2" id="KW-0812">Transmembrane</keyword>
<keyword evidence="1" id="KW-0175">Coiled coil</keyword>
<reference evidence="3" key="1">
    <citation type="submission" date="2024-05" db="EMBL/GenBank/DDBJ databases">
        <title>Campylobacter coli isolated from environmental waters in Slovenia.</title>
        <authorList>
            <person name="Zautner A.E."/>
            <person name="Bunk B."/>
            <person name="Riedel T."/>
            <person name="Sproeer C."/>
        </authorList>
    </citation>
    <scope>NUCLEOTIDE SEQUENCE</scope>
    <source>
        <strain evidence="3">CCS1377</strain>
    </source>
</reference>
<dbReference type="AlphaFoldDB" id="A0AAU7E9K0"/>
<protein>
    <submittedName>
        <fullName evidence="3">Uncharacterized protein</fullName>
    </submittedName>
</protein>